<keyword evidence="3" id="KW-0732">Signal</keyword>
<feature type="signal peptide" evidence="3">
    <location>
        <begin position="1"/>
        <end position="27"/>
    </location>
</feature>
<evidence type="ECO:0000256" key="1">
    <source>
        <dbReference type="SAM" id="MobiDB-lite"/>
    </source>
</evidence>
<evidence type="ECO:0000256" key="3">
    <source>
        <dbReference type="SAM" id="SignalP"/>
    </source>
</evidence>
<dbReference type="HOGENOM" id="CLU_565235_0_0_1"/>
<keyword evidence="5" id="KW-1185">Reference proteome</keyword>
<dbReference type="KEGG" id="tml:GSTUM_00009237001"/>
<feature type="compositionally biased region" description="Polar residues" evidence="1">
    <location>
        <begin position="451"/>
        <end position="483"/>
    </location>
</feature>
<evidence type="ECO:0000313" key="5">
    <source>
        <dbReference type="Proteomes" id="UP000006911"/>
    </source>
</evidence>
<name>D5GJW4_TUBMM</name>
<feature type="region of interest" description="Disordered" evidence="1">
    <location>
        <begin position="372"/>
        <end position="407"/>
    </location>
</feature>
<keyword evidence="2" id="KW-0472">Membrane</keyword>
<dbReference type="EMBL" id="FN430334">
    <property type="protein sequence ID" value="CAZ84807.1"/>
    <property type="molecule type" value="Genomic_DNA"/>
</dbReference>
<dbReference type="OMA" id="CTISECS"/>
<accession>D5GJW4</accession>
<gene>
    <name evidence="4" type="ORF">GSTUM_00009237001</name>
</gene>
<dbReference type="GeneID" id="9186843"/>
<keyword evidence="2" id="KW-1133">Transmembrane helix</keyword>
<feature type="region of interest" description="Disordered" evidence="1">
    <location>
        <begin position="447"/>
        <end position="483"/>
    </location>
</feature>
<feature type="transmembrane region" description="Helical" evidence="2">
    <location>
        <begin position="220"/>
        <end position="242"/>
    </location>
</feature>
<reference evidence="4 5" key="1">
    <citation type="journal article" date="2010" name="Nature">
        <title>Perigord black truffle genome uncovers evolutionary origins and mechanisms of symbiosis.</title>
        <authorList>
            <person name="Martin F."/>
            <person name="Kohler A."/>
            <person name="Murat C."/>
            <person name="Balestrini R."/>
            <person name="Coutinho P.M."/>
            <person name="Jaillon O."/>
            <person name="Montanini B."/>
            <person name="Morin E."/>
            <person name="Noel B."/>
            <person name="Percudani R."/>
            <person name="Porcel B."/>
            <person name="Rubini A."/>
            <person name="Amicucci A."/>
            <person name="Amselem J."/>
            <person name="Anthouard V."/>
            <person name="Arcioni S."/>
            <person name="Artiguenave F."/>
            <person name="Aury J.M."/>
            <person name="Ballario P."/>
            <person name="Bolchi A."/>
            <person name="Brenna A."/>
            <person name="Brun A."/>
            <person name="Buee M."/>
            <person name="Cantarel B."/>
            <person name="Chevalier G."/>
            <person name="Couloux A."/>
            <person name="Da Silva C."/>
            <person name="Denoeud F."/>
            <person name="Duplessis S."/>
            <person name="Ghignone S."/>
            <person name="Hilselberger B."/>
            <person name="Iotti M."/>
            <person name="Marcais B."/>
            <person name="Mello A."/>
            <person name="Miranda M."/>
            <person name="Pacioni G."/>
            <person name="Quesneville H."/>
            <person name="Riccioni C."/>
            <person name="Ruotolo R."/>
            <person name="Splivallo R."/>
            <person name="Stocchi V."/>
            <person name="Tisserant E."/>
            <person name="Viscomi A.R."/>
            <person name="Zambonelli A."/>
            <person name="Zampieri E."/>
            <person name="Henrissat B."/>
            <person name="Lebrun M.H."/>
            <person name="Paolocci F."/>
            <person name="Bonfante P."/>
            <person name="Ottonello S."/>
            <person name="Wincker P."/>
        </authorList>
    </citation>
    <scope>NUCLEOTIDE SEQUENCE [LARGE SCALE GENOMIC DNA]</scope>
    <source>
        <strain evidence="4 5">Mel28</strain>
    </source>
</reference>
<dbReference type="Proteomes" id="UP000006911">
    <property type="component" value="Unassembled WGS sequence"/>
</dbReference>
<sequence>MRLYKRHFGPLWIATLVLSSSVLEVGGQTLGCLAEGGCFRGCFPKCPGLETDCVCSGFRTVLDMMGILGCALRICPPSDAMGSFSALGVGCLPFISTTTRRSRASSSTTPTPLTACGPVISASASARPTTSASVLPSSSSSSRSFSTRSSPLISSDPPSSRCTTMNSTSPASPIPTSPTMTSQIVSPAPTPPLDRPPNEGTSSPPFRSQQERKLQLSRGLIVALVLGPLGFLTSLLAIFLILRRRRGRGRRSISSFTGISDFDANRGSITAPLPTFSSDPPRVPLADVGTRPTTRGSQMSAGVGAGAMAAVAVARRASTRREDIVSATPVSSSQGNSQLHIFPQTSRRLPAGQRQPQSQQNPDLLLRSLRKPLPQLPRPPEEARIGPRAGPSTRNSPLALPSTVYPIPDNPRPMSAISELAEVDQYQPIPDDATEVEFRRVYHDVRRALNRSPSTSTDQNSTDWSIMTDLSRNSTTRSFRPER</sequence>
<proteinExistence type="predicted"/>
<feature type="compositionally biased region" description="Low complexity" evidence="1">
    <location>
        <begin position="127"/>
        <end position="160"/>
    </location>
</feature>
<feature type="chain" id="PRO_5003072793" evidence="3">
    <location>
        <begin position="28"/>
        <end position="483"/>
    </location>
</feature>
<dbReference type="AlphaFoldDB" id="D5GJW4"/>
<protein>
    <submittedName>
        <fullName evidence="4">(Perigord truffle) hypothetical protein</fullName>
    </submittedName>
</protein>
<feature type="region of interest" description="Disordered" evidence="1">
    <location>
        <begin position="127"/>
        <end position="211"/>
    </location>
</feature>
<feature type="compositionally biased region" description="Polar residues" evidence="1">
    <location>
        <begin position="199"/>
        <end position="208"/>
    </location>
</feature>
<organism evidence="4 5">
    <name type="scientific">Tuber melanosporum (strain Mel28)</name>
    <name type="common">Perigord black truffle</name>
    <dbReference type="NCBI Taxonomy" id="656061"/>
    <lineage>
        <taxon>Eukaryota</taxon>
        <taxon>Fungi</taxon>
        <taxon>Dikarya</taxon>
        <taxon>Ascomycota</taxon>
        <taxon>Pezizomycotina</taxon>
        <taxon>Pezizomycetes</taxon>
        <taxon>Pezizales</taxon>
        <taxon>Tuberaceae</taxon>
        <taxon>Tuber</taxon>
    </lineage>
</organism>
<dbReference type="RefSeq" id="XP_002840616.1">
    <property type="nucleotide sequence ID" value="XM_002840570.1"/>
</dbReference>
<dbReference type="InParanoid" id="D5GJW4"/>
<keyword evidence="2" id="KW-0812">Transmembrane</keyword>
<evidence type="ECO:0000256" key="2">
    <source>
        <dbReference type="SAM" id="Phobius"/>
    </source>
</evidence>
<evidence type="ECO:0000313" key="4">
    <source>
        <dbReference type="EMBL" id="CAZ84807.1"/>
    </source>
</evidence>